<dbReference type="EMBL" id="PDCK01000039">
    <property type="protein sequence ID" value="PRQ56987.1"/>
    <property type="molecule type" value="Genomic_DNA"/>
</dbReference>
<dbReference type="Gene3D" id="3.30.460.10">
    <property type="entry name" value="Beta Polymerase, domain 2"/>
    <property type="match status" value="1"/>
</dbReference>
<keyword evidence="3" id="KW-1185">Reference proteome</keyword>
<dbReference type="InterPro" id="IPR004394">
    <property type="entry name" value="Iojap/RsfS/C7orf30"/>
</dbReference>
<dbReference type="STRING" id="74649.A0A2P6SE81"/>
<evidence type="ECO:0000313" key="3">
    <source>
        <dbReference type="Proteomes" id="UP000238479"/>
    </source>
</evidence>
<dbReference type="Pfam" id="PF02410">
    <property type="entry name" value="RsfS"/>
    <property type="match status" value="1"/>
</dbReference>
<dbReference type="SUPFAM" id="SSF81301">
    <property type="entry name" value="Nucleotidyltransferase"/>
    <property type="match status" value="1"/>
</dbReference>
<organism evidence="2 3">
    <name type="scientific">Rosa chinensis</name>
    <name type="common">China rose</name>
    <dbReference type="NCBI Taxonomy" id="74649"/>
    <lineage>
        <taxon>Eukaryota</taxon>
        <taxon>Viridiplantae</taxon>
        <taxon>Streptophyta</taxon>
        <taxon>Embryophyta</taxon>
        <taxon>Tracheophyta</taxon>
        <taxon>Spermatophyta</taxon>
        <taxon>Magnoliopsida</taxon>
        <taxon>eudicotyledons</taxon>
        <taxon>Gunneridae</taxon>
        <taxon>Pentapetalae</taxon>
        <taxon>rosids</taxon>
        <taxon>fabids</taxon>
        <taxon>Rosales</taxon>
        <taxon>Rosaceae</taxon>
        <taxon>Rosoideae</taxon>
        <taxon>Rosoideae incertae sedis</taxon>
        <taxon>Rosa</taxon>
    </lineage>
</organism>
<protein>
    <submittedName>
        <fullName evidence="2">Uncharacterized protein</fullName>
    </submittedName>
</protein>
<dbReference type="GO" id="GO:0043023">
    <property type="term" value="F:ribosomal large subunit binding"/>
    <property type="evidence" value="ECO:0007669"/>
    <property type="project" value="TreeGrafter"/>
</dbReference>
<dbReference type="AlphaFoldDB" id="A0A2P6SE81"/>
<evidence type="ECO:0000256" key="1">
    <source>
        <dbReference type="ARBA" id="ARBA00010574"/>
    </source>
</evidence>
<reference evidence="2 3" key="1">
    <citation type="journal article" date="2018" name="Nat. Genet.">
        <title>The Rosa genome provides new insights in the design of modern roses.</title>
        <authorList>
            <person name="Bendahmane M."/>
        </authorList>
    </citation>
    <scope>NUCLEOTIDE SEQUENCE [LARGE SCALE GENOMIC DNA]</scope>
    <source>
        <strain evidence="3">cv. Old Blush</strain>
    </source>
</reference>
<sequence length="66" mass="7292">MVLAIGRSTWHVKNIAQALIYKAAQRVVLPTVEGKEGGKWIVIDSGKVIVHALDENAKAYYNLETL</sequence>
<dbReference type="InterPro" id="IPR043519">
    <property type="entry name" value="NT_sf"/>
</dbReference>
<proteinExistence type="inferred from homology"/>
<comment type="caution">
    <text evidence="2">The sequence shown here is derived from an EMBL/GenBank/DDBJ whole genome shotgun (WGS) entry which is preliminary data.</text>
</comment>
<accession>A0A2P6SE81</accession>
<dbReference type="PANTHER" id="PTHR21043">
    <property type="entry name" value="IOJAP SUPERFAMILY ORTHOLOG"/>
    <property type="match status" value="1"/>
</dbReference>
<dbReference type="OMA" id="MISPIIW"/>
<dbReference type="Proteomes" id="UP000238479">
    <property type="component" value="Chromosome 1"/>
</dbReference>
<evidence type="ECO:0000313" key="2">
    <source>
        <dbReference type="EMBL" id="PRQ56987.1"/>
    </source>
</evidence>
<dbReference type="Gramene" id="PRQ56987">
    <property type="protein sequence ID" value="PRQ56987"/>
    <property type="gene ID" value="RchiOBHm_Chr1g0343341"/>
</dbReference>
<dbReference type="PANTHER" id="PTHR21043:SF0">
    <property type="entry name" value="MITOCHONDRIAL ASSEMBLY OF RIBOSOMAL LARGE SUBUNIT PROTEIN 1"/>
    <property type="match status" value="1"/>
</dbReference>
<name>A0A2P6SE81_ROSCH</name>
<dbReference type="GO" id="GO:0017148">
    <property type="term" value="P:negative regulation of translation"/>
    <property type="evidence" value="ECO:0007669"/>
    <property type="project" value="TreeGrafter"/>
</dbReference>
<comment type="similarity">
    <text evidence="1">Belongs to the Iojap/RsfS family.</text>
</comment>
<gene>
    <name evidence="2" type="ORF">RchiOBHm_Chr1g0343341</name>
</gene>
<dbReference type="GO" id="GO:0090071">
    <property type="term" value="P:negative regulation of ribosome biogenesis"/>
    <property type="evidence" value="ECO:0007669"/>
    <property type="project" value="TreeGrafter"/>
</dbReference>